<feature type="short sequence motif" description="'HIGH' region" evidence="13">
    <location>
        <begin position="30"/>
        <end position="40"/>
    </location>
</feature>
<name>A0A7C3UR05_UNCW3</name>
<evidence type="ECO:0000256" key="12">
    <source>
        <dbReference type="ARBA" id="ARBA00047398"/>
    </source>
</evidence>
<organism evidence="15">
    <name type="scientific">candidate division WOR-3 bacterium</name>
    <dbReference type="NCBI Taxonomy" id="2052148"/>
    <lineage>
        <taxon>Bacteria</taxon>
        <taxon>Bacteria division WOR-3</taxon>
    </lineage>
</organism>
<comment type="catalytic activity">
    <reaction evidence="12 13">
        <text>tRNA(Cys) + L-cysteine + ATP = L-cysteinyl-tRNA(Cys) + AMP + diphosphate</text>
        <dbReference type="Rhea" id="RHEA:17773"/>
        <dbReference type="Rhea" id="RHEA-COMP:9661"/>
        <dbReference type="Rhea" id="RHEA-COMP:9679"/>
        <dbReference type="ChEBI" id="CHEBI:30616"/>
        <dbReference type="ChEBI" id="CHEBI:33019"/>
        <dbReference type="ChEBI" id="CHEBI:35235"/>
        <dbReference type="ChEBI" id="CHEBI:78442"/>
        <dbReference type="ChEBI" id="CHEBI:78517"/>
        <dbReference type="ChEBI" id="CHEBI:456215"/>
        <dbReference type="EC" id="6.1.1.16"/>
    </reaction>
</comment>
<keyword evidence="5 13" id="KW-0436">Ligase</keyword>
<evidence type="ECO:0000313" key="15">
    <source>
        <dbReference type="EMBL" id="HGE99370.1"/>
    </source>
</evidence>
<dbReference type="FunFam" id="3.40.50.620:FF:000130">
    <property type="entry name" value="Cysteine--tRNA ligase"/>
    <property type="match status" value="1"/>
</dbReference>
<comment type="cofactor">
    <cofactor evidence="13">
        <name>Zn(2+)</name>
        <dbReference type="ChEBI" id="CHEBI:29105"/>
    </cofactor>
    <text evidence="13">Binds 1 zinc ion per subunit.</text>
</comment>
<reference evidence="15" key="1">
    <citation type="journal article" date="2020" name="mSystems">
        <title>Genome- and Community-Level Interaction Insights into Carbon Utilization and Element Cycling Functions of Hydrothermarchaeota in Hydrothermal Sediment.</title>
        <authorList>
            <person name="Zhou Z."/>
            <person name="Liu Y."/>
            <person name="Xu W."/>
            <person name="Pan J."/>
            <person name="Luo Z.H."/>
            <person name="Li M."/>
        </authorList>
    </citation>
    <scope>NUCLEOTIDE SEQUENCE [LARGE SCALE GENOMIC DNA]</scope>
    <source>
        <strain evidence="15">SpSt-906</strain>
    </source>
</reference>
<keyword evidence="6 13" id="KW-0479">Metal-binding</keyword>
<gene>
    <name evidence="13" type="primary">cysS</name>
    <name evidence="15" type="ORF">ENX07_04795</name>
</gene>
<evidence type="ECO:0000256" key="3">
    <source>
        <dbReference type="ARBA" id="ARBA00011245"/>
    </source>
</evidence>
<proteinExistence type="inferred from homology"/>
<dbReference type="SUPFAM" id="SSF52374">
    <property type="entry name" value="Nucleotidylyl transferase"/>
    <property type="match status" value="1"/>
</dbReference>
<evidence type="ECO:0000256" key="13">
    <source>
        <dbReference type="HAMAP-Rule" id="MF_00041"/>
    </source>
</evidence>
<dbReference type="InterPro" id="IPR014729">
    <property type="entry name" value="Rossmann-like_a/b/a_fold"/>
</dbReference>
<feature type="binding site" evidence="13">
    <location>
        <position position="269"/>
    </location>
    <ligand>
        <name>ATP</name>
        <dbReference type="ChEBI" id="CHEBI:30616"/>
    </ligand>
</feature>
<comment type="subcellular location">
    <subcellularLocation>
        <location evidence="1 13">Cytoplasm</location>
    </subcellularLocation>
</comment>
<dbReference type="InterPro" id="IPR032678">
    <property type="entry name" value="tRNA-synt_1_cat_dom"/>
</dbReference>
<feature type="domain" description="Cysteinyl-tRNA synthetase class Ia DALR" evidence="14">
    <location>
        <begin position="341"/>
        <end position="402"/>
    </location>
</feature>
<evidence type="ECO:0000256" key="5">
    <source>
        <dbReference type="ARBA" id="ARBA00022598"/>
    </source>
</evidence>
<dbReference type="PANTHER" id="PTHR10890:SF3">
    <property type="entry name" value="CYSTEINE--TRNA LIGASE, CYTOPLASMIC"/>
    <property type="match status" value="1"/>
</dbReference>
<feature type="binding site" evidence="13">
    <location>
        <position position="209"/>
    </location>
    <ligand>
        <name>Zn(2+)</name>
        <dbReference type="ChEBI" id="CHEBI:29105"/>
    </ligand>
</feature>
<keyword evidence="9 13" id="KW-0067">ATP-binding</keyword>
<feature type="binding site" evidence="13">
    <location>
        <position position="28"/>
    </location>
    <ligand>
        <name>Zn(2+)</name>
        <dbReference type="ChEBI" id="CHEBI:29105"/>
    </ligand>
</feature>
<accession>A0A7C3UR05</accession>
<dbReference type="PRINTS" id="PR00983">
    <property type="entry name" value="TRNASYNTHCYS"/>
</dbReference>
<keyword evidence="8 13" id="KW-0862">Zinc</keyword>
<dbReference type="EMBL" id="DTMQ01000032">
    <property type="protein sequence ID" value="HGE99370.1"/>
    <property type="molecule type" value="Genomic_DNA"/>
</dbReference>
<dbReference type="InterPro" id="IPR024909">
    <property type="entry name" value="Cys-tRNA/MSH_ligase"/>
</dbReference>
<keyword evidence="11 13" id="KW-0030">Aminoacyl-tRNA synthetase</keyword>
<evidence type="ECO:0000256" key="6">
    <source>
        <dbReference type="ARBA" id="ARBA00022723"/>
    </source>
</evidence>
<dbReference type="GO" id="GO:0005829">
    <property type="term" value="C:cytosol"/>
    <property type="evidence" value="ECO:0007669"/>
    <property type="project" value="TreeGrafter"/>
</dbReference>
<dbReference type="CDD" id="cd00672">
    <property type="entry name" value="CysRS_core"/>
    <property type="match status" value="1"/>
</dbReference>
<dbReference type="InterPro" id="IPR009080">
    <property type="entry name" value="tRNAsynth_Ia_anticodon-bd"/>
</dbReference>
<dbReference type="GO" id="GO:0008270">
    <property type="term" value="F:zinc ion binding"/>
    <property type="evidence" value="ECO:0007669"/>
    <property type="project" value="UniProtKB-UniRule"/>
</dbReference>
<evidence type="ECO:0000256" key="7">
    <source>
        <dbReference type="ARBA" id="ARBA00022741"/>
    </source>
</evidence>
<keyword evidence="10 13" id="KW-0648">Protein biosynthesis</keyword>
<dbReference type="Pfam" id="PF01406">
    <property type="entry name" value="tRNA-synt_1e"/>
    <property type="match status" value="1"/>
</dbReference>
<evidence type="ECO:0000256" key="4">
    <source>
        <dbReference type="ARBA" id="ARBA00022490"/>
    </source>
</evidence>
<evidence type="ECO:0000256" key="2">
    <source>
        <dbReference type="ARBA" id="ARBA00005594"/>
    </source>
</evidence>
<comment type="caution">
    <text evidence="15">The sequence shown here is derived from an EMBL/GenBank/DDBJ whole genome shotgun (WGS) entry which is preliminary data.</text>
</comment>
<dbReference type="PANTHER" id="PTHR10890">
    <property type="entry name" value="CYSTEINYL-TRNA SYNTHETASE"/>
    <property type="match status" value="1"/>
</dbReference>
<dbReference type="Gene3D" id="3.40.50.620">
    <property type="entry name" value="HUPs"/>
    <property type="match status" value="1"/>
</dbReference>
<dbReference type="GO" id="GO:0005524">
    <property type="term" value="F:ATP binding"/>
    <property type="evidence" value="ECO:0007669"/>
    <property type="project" value="UniProtKB-UniRule"/>
</dbReference>
<dbReference type="Gene3D" id="1.20.120.1910">
    <property type="entry name" value="Cysteine-tRNA ligase, C-terminal anti-codon recognition domain"/>
    <property type="match status" value="1"/>
</dbReference>
<evidence type="ECO:0000256" key="11">
    <source>
        <dbReference type="ARBA" id="ARBA00023146"/>
    </source>
</evidence>
<comment type="similarity">
    <text evidence="2 13">Belongs to the class-I aminoacyl-tRNA synthetase family.</text>
</comment>
<keyword evidence="4 13" id="KW-0963">Cytoplasm</keyword>
<dbReference type="GO" id="GO:0004817">
    <property type="term" value="F:cysteine-tRNA ligase activity"/>
    <property type="evidence" value="ECO:0007669"/>
    <property type="project" value="UniProtKB-UniRule"/>
</dbReference>
<protein>
    <recommendedName>
        <fullName evidence="13">Cysteine--tRNA ligase</fullName>
        <ecNumber evidence="13">6.1.1.16</ecNumber>
    </recommendedName>
    <alternativeName>
        <fullName evidence="13">Cysteinyl-tRNA synthetase</fullName>
        <shortName evidence="13">CysRS</shortName>
    </alternativeName>
</protein>
<dbReference type="InterPro" id="IPR015273">
    <property type="entry name" value="Cys-tRNA-synt_Ia_DALR"/>
</dbReference>
<dbReference type="SUPFAM" id="SSF47323">
    <property type="entry name" value="Anticodon-binding domain of a subclass of class I aminoacyl-tRNA synthetases"/>
    <property type="match status" value="1"/>
</dbReference>
<sequence>MLELTNTLSGKKEIFNPIESKRVKIYTCGMTVQDSCHLGHLRTFIFADLLRRFLEYLGKEVIFVMNFTDIDDKIINKAREENRDYRIITQRYIDEFLLVAEKLNLRQANDIYPRATQHIPEMIELVERLLGRGLAYISEGDVYFDITRFPAYGKLSKKKIEDLIAGARVEVGEKKRNPLDFVLWKGYKEGEPYWYAPFGRGRPGWHLECSAMSMHYLGETFDIHIGGEDLIFPHHENEIAQSEGATGKPFVNYWLHNALLLFRGEKMAKSTKNYFLASEALKHYHPNVIRLFLLKAHYKSPYEFTIERLEEAKSQYQRLEEFLSLCEKGKPRVSFKNPPEGFVSALLSDLNTPKALGEIFKLVEERFKAKEISPEENERLYSSVLSALNILGFKTEKKDRWEVFWEEGTLAPTRLEPRSPIPDEMLLIKARECARKNKRYDIADKIRTAFIKFGYELRDTKEGVDIIRRSDCPSEPELFLQLLRELKKELNEEKELDKEERKPYLSEIIDLMEKAIPPDETC</sequence>
<dbReference type="GO" id="GO:0006423">
    <property type="term" value="P:cysteinyl-tRNA aminoacylation"/>
    <property type="evidence" value="ECO:0007669"/>
    <property type="project" value="UniProtKB-UniRule"/>
</dbReference>
<feature type="binding site" evidence="13">
    <location>
        <position position="234"/>
    </location>
    <ligand>
        <name>Zn(2+)</name>
        <dbReference type="ChEBI" id="CHEBI:29105"/>
    </ligand>
</feature>
<evidence type="ECO:0000256" key="1">
    <source>
        <dbReference type="ARBA" id="ARBA00004496"/>
    </source>
</evidence>
<evidence type="ECO:0000256" key="9">
    <source>
        <dbReference type="ARBA" id="ARBA00022840"/>
    </source>
</evidence>
<dbReference type="InterPro" id="IPR015803">
    <property type="entry name" value="Cys-tRNA-ligase"/>
</dbReference>
<dbReference type="HAMAP" id="MF_00041">
    <property type="entry name" value="Cys_tRNA_synth"/>
    <property type="match status" value="1"/>
</dbReference>
<feature type="binding site" evidence="13">
    <location>
        <position position="238"/>
    </location>
    <ligand>
        <name>Zn(2+)</name>
        <dbReference type="ChEBI" id="CHEBI:29105"/>
    </ligand>
</feature>
<keyword evidence="7 13" id="KW-0547">Nucleotide-binding</keyword>
<dbReference type="NCBIfam" id="TIGR00435">
    <property type="entry name" value="cysS"/>
    <property type="match status" value="1"/>
</dbReference>
<evidence type="ECO:0000256" key="10">
    <source>
        <dbReference type="ARBA" id="ARBA00022917"/>
    </source>
</evidence>
<dbReference type="Pfam" id="PF09190">
    <property type="entry name" value="DALR_2"/>
    <property type="match status" value="1"/>
</dbReference>
<evidence type="ECO:0000256" key="8">
    <source>
        <dbReference type="ARBA" id="ARBA00022833"/>
    </source>
</evidence>
<evidence type="ECO:0000259" key="14">
    <source>
        <dbReference type="SMART" id="SM00840"/>
    </source>
</evidence>
<comment type="subunit">
    <text evidence="3 13">Monomer.</text>
</comment>
<dbReference type="AlphaFoldDB" id="A0A7C3UR05"/>
<dbReference type="EC" id="6.1.1.16" evidence="13"/>
<dbReference type="SMART" id="SM00840">
    <property type="entry name" value="DALR_2"/>
    <property type="match status" value="1"/>
</dbReference>
<feature type="short sequence motif" description="'KMSKS' region" evidence="13">
    <location>
        <begin position="266"/>
        <end position="270"/>
    </location>
</feature>